<reference evidence="2" key="1">
    <citation type="submission" date="2022-08" db="UniProtKB">
        <authorList>
            <consortium name="EnsemblMetazoa"/>
        </authorList>
    </citation>
    <scope>IDENTIFICATION</scope>
    <source>
        <strain evidence="2">05x7-T-G4-1.051#20</strain>
    </source>
</reference>
<dbReference type="Proteomes" id="UP000005408">
    <property type="component" value="Unassembled WGS sequence"/>
</dbReference>
<feature type="region of interest" description="Disordered" evidence="1">
    <location>
        <begin position="1"/>
        <end position="58"/>
    </location>
</feature>
<evidence type="ECO:0000256" key="1">
    <source>
        <dbReference type="SAM" id="MobiDB-lite"/>
    </source>
</evidence>
<accession>A0A8W8NIH6</accession>
<dbReference type="AlphaFoldDB" id="A0A8W8NIH6"/>
<feature type="compositionally biased region" description="Basic and acidic residues" evidence="1">
    <location>
        <begin position="49"/>
        <end position="58"/>
    </location>
</feature>
<evidence type="ECO:0000313" key="3">
    <source>
        <dbReference type="Proteomes" id="UP000005408"/>
    </source>
</evidence>
<name>A0A8W8NIH6_MAGGI</name>
<protein>
    <submittedName>
        <fullName evidence="2">Uncharacterized protein</fullName>
    </submittedName>
</protein>
<dbReference type="EnsemblMetazoa" id="G6354.39">
    <property type="protein sequence ID" value="G6354.39:cds"/>
    <property type="gene ID" value="G6354"/>
</dbReference>
<sequence length="58" mass="6041">QLADVLTDSLTAEDFGPLDLSLGNMAGTGSDGRGLDESDFLNPSALSDPEGKREKMQG</sequence>
<keyword evidence="3" id="KW-1185">Reference proteome</keyword>
<proteinExistence type="predicted"/>
<evidence type="ECO:0000313" key="2">
    <source>
        <dbReference type="EnsemblMetazoa" id="G6354.39:cds"/>
    </source>
</evidence>
<organism evidence="2 3">
    <name type="scientific">Magallana gigas</name>
    <name type="common">Pacific oyster</name>
    <name type="synonym">Crassostrea gigas</name>
    <dbReference type="NCBI Taxonomy" id="29159"/>
    <lineage>
        <taxon>Eukaryota</taxon>
        <taxon>Metazoa</taxon>
        <taxon>Spiralia</taxon>
        <taxon>Lophotrochozoa</taxon>
        <taxon>Mollusca</taxon>
        <taxon>Bivalvia</taxon>
        <taxon>Autobranchia</taxon>
        <taxon>Pteriomorphia</taxon>
        <taxon>Ostreida</taxon>
        <taxon>Ostreoidea</taxon>
        <taxon>Ostreidae</taxon>
        <taxon>Magallana</taxon>
    </lineage>
</organism>